<dbReference type="GO" id="GO:0009297">
    <property type="term" value="P:pilus assembly"/>
    <property type="evidence" value="ECO:0007669"/>
    <property type="project" value="InterPro"/>
</dbReference>
<proteinExistence type="predicted"/>
<evidence type="ECO:0000256" key="4">
    <source>
        <dbReference type="SAM" id="MobiDB-lite"/>
    </source>
</evidence>
<dbReference type="InterPro" id="IPR004846">
    <property type="entry name" value="T2SS/T3SS_dom"/>
</dbReference>
<feature type="region of interest" description="Disordered" evidence="4">
    <location>
        <begin position="181"/>
        <end position="207"/>
    </location>
</feature>
<evidence type="ECO:0000259" key="6">
    <source>
        <dbReference type="Pfam" id="PF00263"/>
    </source>
</evidence>
<organism evidence="8 9">
    <name type="scientific">Ahniella affigens</name>
    <dbReference type="NCBI Taxonomy" id="2021234"/>
    <lineage>
        <taxon>Bacteria</taxon>
        <taxon>Pseudomonadati</taxon>
        <taxon>Pseudomonadota</taxon>
        <taxon>Gammaproteobacteria</taxon>
        <taxon>Lysobacterales</taxon>
        <taxon>Rhodanobacteraceae</taxon>
        <taxon>Ahniella</taxon>
    </lineage>
</organism>
<dbReference type="InterPro" id="IPR011514">
    <property type="entry name" value="Secretin_N_2"/>
</dbReference>
<feature type="domain" description="Secretin N-terminal" evidence="7">
    <location>
        <begin position="160"/>
        <end position="237"/>
    </location>
</feature>
<dbReference type="NCBIfam" id="TIGR02520">
    <property type="entry name" value="pilus_B_mal_scr"/>
    <property type="match status" value="1"/>
</dbReference>
<feature type="domain" description="Type II/III secretion system secretin-like" evidence="6">
    <location>
        <begin position="348"/>
        <end position="516"/>
    </location>
</feature>
<dbReference type="PANTHER" id="PTHR30332:SF24">
    <property type="entry name" value="SECRETIN GSPD-RELATED"/>
    <property type="match status" value="1"/>
</dbReference>
<keyword evidence="9" id="KW-1185">Reference proteome</keyword>
<feature type="chain" id="PRO_5015183821" evidence="5">
    <location>
        <begin position="19"/>
        <end position="516"/>
    </location>
</feature>
<evidence type="ECO:0000256" key="5">
    <source>
        <dbReference type="SAM" id="SignalP"/>
    </source>
</evidence>
<gene>
    <name evidence="8" type="ORF">C7S18_20325</name>
</gene>
<evidence type="ECO:0000256" key="1">
    <source>
        <dbReference type="ARBA" id="ARBA00004370"/>
    </source>
</evidence>
<feature type="compositionally biased region" description="Gly residues" evidence="4">
    <location>
        <begin position="187"/>
        <end position="199"/>
    </location>
</feature>
<dbReference type="GO" id="GO:0019867">
    <property type="term" value="C:outer membrane"/>
    <property type="evidence" value="ECO:0007669"/>
    <property type="project" value="InterPro"/>
</dbReference>
<reference evidence="8 9" key="1">
    <citation type="submission" date="2018-03" db="EMBL/GenBank/DDBJ databases">
        <title>Ahniella affigens gen. nov., sp. nov., a gammaproteobacterium isolated from sandy soil near a stream.</title>
        <authorList>
            <person name="Ko Y."/>
            <person name="Kim J.-H."/>
        </authorList>
    </citation>
    <scope>NUCLEOTIDE SEQUENCE [LARGE SCALE GENOMIC DNA]</scope>
    <source>
        <strain evidence="8 9">D13</strain>
    </source>
</reference>
<dbReference type="GO" id="GO:0009306">
    <property type="term" value="P:protein secretion"/>
    <property type="evidence" value="ECO:0007669"/>
    <property type="project" value="InterPro"/>
</dbReference>
<dbReference type="Pfam" id="PF07655">
    <property type="entry name" value="Secretin_N_2"/>
    <property type="match status" value="1"/>
</dbReference>
<keyword evidence="3" id="KW-0472">Membrane</keyword>
<sequence length="516" mass="55099">MTKRLLTCSVLLLLNACAATRGQREAFDTQAEIADRAATARASLDRAVQNEPWYEVVDDVWVGTRSAAEDSPQRPAVLNAPLERQSLAAMSLPEIAAWLSRHYGVRIKMSEEARAAEAANASIVLSHTGTVASYLDALSARTGVFWRWQHDQVEWFVNETRSYQFDALAFKTEINNTITNVNASSSSGGGSTGGSGSGSQSGLNISSGQTTSLTASIDPFDALLKDIENIVGKKGEGAGSNDIIANKFLNTITVTATPVVHERVQAYMEQANAIASKQVQFNVKVLSVELDATESYGINWGVIYQDLNSRLKIETNLVSDAINSANSTTIGLINPDSRFDGSEVLLEALSAQGDVSIEQSANVITLNGRPAPIQVTEDTAYLPSVTSLQVPNAGATTSFQGATVTTGFAMRLTPMVRANNDVIVQLELNISNLRNLRQISPGLGLTAEQPEIDRRQIAPQVLLKSGATMVLSGFEQTRAGGNRRGMGSPKFQALGGGTNASQKKSTLVVLITPIVL</sequence>
<accession>A0A2P1PX38</accession>
<dbReference type="RefSeq" id="WP_106893292.1">
    <property type="nucleotide sequence ID" value="NZ_CP027860.1"/>
</dbReference>
<evidence type="ECO:0000256" key="3">
    <source>
        <dbReference type="ARBA" id="ARBA00023136"/>
    </source>
</evidence>
<dbReference type="Pfam" id="PF00263">
    <property type="entry name" value="Secretin"/>
    <property type="match status" value="1"/>
</dbReference>
<comment type="subcellular location">
    <subcellularLocation>
        <location evidence="1">Membrane</location>
    </subcellularLocation>
</comment>
<dbReference type="Proteomes" id="UP000241074">
    <property type="component" value="Chromosome"/>
</dbReference>
<evidence type="ECO:0000313" key="8">
    <source>
        <dbReference type="EMBL" id="AVP99374.1"/>
    </source>
</evidence>
<name>A0A2P1PX38_9GAMM</name>
<dbReference type="EMBL" id="CP027860">
    <property type="protein sequence ID" value="AVP99374.1"/>
    <property type="molecule type" value="Genomic_DNA"/>
</dbReference>
<reference evidence="8 9" key="2">
    <citation type="submission" date="2018-03" db="EMBL/GenBank/DDBJ databases">
        <authorList>
            <person name="Keele B.F."/>
        </authorList>
    </citation>
    <scope>NUCLEOTIDE SEQUENCE [LARGE SCALE GENOMIC DNA]</scope>
    <source>
        <strain evidence="8 9">D13</strain>
    </source>
</reference>
<keyword evidence="2 5" id="KW-0732">Signal</keyword>
<dbReference type="AlphaFoldDB" id="A0A2P1PX38"/>
<evidence type="ECO:0000256" key="2">
    <source>
        <dbReference type="ARBA" id="ARBA00022729"/>
    </source>
</evidence>
<evidence type="ECO:0000259" key="7">
    <source>
        <dbReference type="Pfam" id="PF07655"/>
    </source>
</evidence>
<dbReference type="PANTHER" id="PTHR30332">
    <property type="entry name" value="PROBABLE GENERAL SECRETION PATHWAY PROTEIN D"/>
    <property type="match status" value="1"/>
</dbReference>
<evidence type="ECO:0000313" key="9">
    <source>
        <dbReference type="Proteomes" id="UP000241074"/>
    </source>
</evidence>
<dbReference type="InterPro" id="IPR050810">
    <property type="entry name" value="Bact_Secretion_Sys_Channel"/>
</dbReference>
<dbReference type="OrthoDB" id="6638496at2"/>
<dbReference type="InterPro" id="IPR013359">
    <property type="entry name" value="Pilus_4B_PilN"/>
</dbReference>
<feature type="signal peptide" evidence="5">
    <location>
        <begin position="1"/>
        <end position="18"/>
    </location>
</feature>
<protein>
    <submittedName>
        <fullName evidence="8">PilN family type IVB pilus formation outer membrane protein</fullName>
    </submittedName>
</protein>
<dbReference type="KEGG" id="xba:C7S18_20325"/>